<dbReference type="EMBL" id="FOFS01000020">
    <property type="protein sequence ID" value="SER20229.1"/>
    <property type="molecule type" value="Genomic_DNA"/>
</dbReference>
<protein>
    <submittedName>
        <fullName evidence="2">CRISPR-associated protein Csb2</fullName>
    </submittedName>
</protein>
<evidence type="ECO:0000313" key="2">
    <source>
        <dbReference type="EMBL" id="SER20229.1"/>
    </source>
</evidence>
<reference evidence="2 3" key="1">
    <citation type="submission" date="2016-10" db="EMBL/GenBank/DDBJ databases">
        <authorList>
            <person name="de Groot N.N."/>
        </authorList>
    </citation>
    <scope>NUCLEOTIDE SEQUENCE [LARGE SCALE GENOMIC DNA]</scope>
    <source>
        <strain evidence="2 3">DSM 25927</strain>
    </source>
</reference>
<dbReference type="Pfam" id="PF09609">
    <property type="entry name" value="Cas_GSU0054"/>
    <property type="match status" value="2"/>
</dbReference>
<feature type="region of interest" description="Disordered" evidence="1">
    <location>
        <begin position="160"/>
        <end position="179"/>
    </location>
</feature>
<dbReference type="NCBIfam" id="TIGR02165">
    <property type="entry name" value="cas5_6_GSU0054"/>
    <property type="match status" value="1"/>
</dbReference>
<dbReference type="AlphaFoldDB" id="A0A1H9M9T1"/>
<accession>A0A1H9M9T1</accession>
<evidence type="ECO:0000256" key="1">
    <source>
        <dbReference type="SAM" id="MobiDB-lite"/>
    </source>
</evidence>
<name>A0A1H9M9T1_9GAMM</name>
<sequence>MFALCLDYLTGRAVATAYNDRQGAEWPPHPARVFSALVATWAEQESLDSDEARAEHAALAWLESLPPPAIACDEGCARTVMTHYVPTNDVSLLPAKLDSAAGKQHEAAAALAEAESALATSPSDAKALKAAQKEVEKARKAVAKAQEKFLSTAADVYSEPASATQAGDAGKLLPAGRGRQPRSFPSLGLPQPLVHLCWPVALDETHRPALERLAARLMRIGHSSSLVHARWLSEAPAAEWVPDEMGELLLRVPGPGQLSRLQAAHEQHQGVEPRVLPFRAQRYRARDAAPKGKIDDLRHFGRRNWIVLQRCGGPLLPLTRGVDVARAVRAALMECADQPPHEVISGHKQDGAPSTSPHVAIVPLPHVGNRHADGGLRGLALLLPQQADKASEQALLRALGRWEQRSRQQQGLDAEDTPPLKLGLGDGIEIELERQLWGEARLRTLQASSWCQGSREWVSVTPVALDRNPGDLAHRDPAKRAEAWRAAAETIARACSLVGLPLPEAVTVLPSGTWPGGAKAARFPAFPPGDGKLRRMKVHARIRFAEPVTGPVLLGAGRFYGLGLFKPVTDDDGAISAEIRP</sequence>
<dbReference type="OrthoDB" id="9787885at2"/>
<dbReference type="InterPro" id="IPR019089">
    <property type="entry name" value="Cas_GSU0054"/>
</dbReference>
<keyword evidence="3" id="KW-1185">Reference proteome</keyword>
<organism evidence="2 3">
    <name type="scientific">Solimonas aquatica</name>
    <dbReference type="NCBI Taxonomy" id="489703"/>
    <lineage>
        <taxon>Bacteria</taxon>
        <taxon>Pseudomonadati</taxon>
        <taxon>Pseudomonadota</taxon>
        <taxon>Gammaproteobacteria</taxon>
        <taxon>Nevskiales</taxon>
        <taxon>Nevskiaceae</taxon>
        <taxon>Solimonas</taxon>
    </lineage>
</organism>
<dbReference type="RefSeq" id="WP_093289559.1">
    <property type="nucleotide sequence ID" value="NZ_FOFS01000020.1"/>
</dbReference>
<dbReference type="STRING" id="489703.SAMN04488038_12012"/>
<evidence type="ECO:0000313" key="3">
    <source>
        <dbReference type="Proteomes" id="UP000199233"/>
    </source>
</evidence>
<gene>
    <name evidence="2" type="ORF">SAMN04488038_12012</name>
</gene>
<dbReference type="Proteomes" id="UP000199233">
    <property type="component" value="Unassembled WGS sequence"/>
</dbReference>
<proteinExistence type="predicted"/>